<sequence length="212" mass="23372">MLKKLSKLVLSIFCVLITACATTTHIPLDQEVRLKTKSVSINESVPLPDTVFFHGMKQALTGAIAGPIVGGVAKEVVFDDKTILKNILQTSEIQVGEILRSGFEAQLEQSNIFPKLVRNGADAQFNISITNYGLFKKGAFDGALRAVIWGNLSLVNTSGKILWQKAIKPEAFENRLPAYDLAYYQEHPEALRDGFKALSDIIAIELINDLKR</sequence>
<dbReference type="EMBL" id="JAKLTN010000001">
    <property type="protein sequence ID" value="MCG2576932.1"/>
    <property type="molecule type" value="Genomic_DNA"/>
</dbReference>
<feature type="chain" id="PRO_5045994802" description="Lipoprotein" evidence="1">
    <location>
        <begin position="22"/>
        <end position="212"/>
    </location>
</feature>
<dbReference type="RefSeq" id="WP_275709370.1">
    <property type="nucleotide sequence ID" value="NZ_JAKLTN010000001.1"/>
</dbReference>
<accession>A0ABS9K190</accession>
<organism evidence="2 3">
    <name type="scientific">Dechloromonas hankyongensis</name>
    <dbReference type="NCBI Taxonomy" id="2908002"/>
    <lineage>
        <taxon>Bacteria</taxon>
        <taxon>Pseudomonadati</taxon>
        <taxon>Pseudomonadota</taxon>
        <taxon>Betaproteobacteria</taxon>
        <taxon>Rhodocyclales</taxon>
        <taxon>Azonexaceae</taxon>
        <taxon>Dechloromonas</taxon>
    </lineage>
</organism>
<name>A0ABS9K190_9RHOO</name>
<dbReference type="PROSITE" id="PS51257">
    <property type="entry name" value="PROKAR_LIPOPROTEIN"/>
    <property type="match status" value="1"/>
</dbReference>
<gene>
    <name evidence="2" type="ORF">LZ012_07985</name>
</gene>
<evidence type="ECO:0008006" key="4">
    <source>
        <dbReference type="Google" id="ProtNLM"/>
    </source>
</evidence>
<keyword evidence="1" id="KW-0732">Signal</keyword>
<keyword evidence="3" id="KW-1185">Reference proteome</keyword>
<evidence type="ECO:0000313" key="2">
    <source>
        <dbReference type="EMBL" id="MCG2576932.1"/>
    </source>
</evidence>
<evidence type="ECO:0000313" key="3">
    <source>
        <dbReference type="Proteomes" id="UP001165384"/>
    </source>
</evidence>
<feature type="signal peptide" evidence="1">
    <location>
        <begin position="1"/>
        <end position="21"/>
    </location>
</feature>
<evidence type="ECO:0000256" key="1">
    <source>
        <dbReference type="SAM" id="SignalP"/>
    </source>
</evidence>
<protein>
    <recommendedName>
        <fullName evidence="4">Lipoprotein</fullName>
    </recommendedName>
</protein>
<reference evidence="2" key="1">
    <citation type="submission" date="2022-01" db="EMBL/GenBank/DDBJ databases">
        <authorList>
            <person name="Jo J.-H."/>
            <person name="Im W.-T."/>
        </authorList>
    </citation>
    <scope>NUCLEOTIDE SEQUENCE</scope>
    <source>
        <strain evidence="2">XY25</strain>
    </source>
</reference>
<comment type="caution">
    <text evidence="2">The sequence shown here is derived from an EMBL/GenBank/DDBJ whole genome shotgun (WGS) entry which is preliminary data.</text>
</comment>
<dbReference type="Proteomes" id="UP001165384">
    <property type="component" value="Unassembled WGS sequence"/>
</dbReference>
<proteinExistence type="predicted"/>